<evidence type="ECO:0000259" key="1">
    <source>
        <dbReference type="Pfam" id="PF00534"/>
    </source>
</evidence>
<dbReference type="Proteomes" id="UP000078287">
    <property type="component" value="Unassembled WGS sequence"/>
</dbReference>
<keyword evidence="3" id="KW-0808">Transferase</keyword>
<dbReference type="Pfam" id="PF00534">
    <property type="entry name" value="Glycos_transf_1"/>
    <property type="match status" value="1"/>
</dbReference>
<dbReference type="InterPro" id="IPR028098">
    <property type="entry name" value="Glyco_trans_4-like_N"/>
</dbReference>
<feature type="domain" description="Glycosyltransferase subfamily 4-like N-terminal" evidence="2">
    <location>
        <begin position="13"/>
        <end position="187"/>
    </location>
</feature>
<dbReference type="AlphaFoldDB" id="A0A178MG71"/>
<dbReference type="RefSeq" id="WP_066783668.1">
    <property type="nucleotide sequence ID" value="NZ_LWQS01000036.1"/>
</dbReference>
<comment type="caution">
    <text evidence="3">The sequence shown here is derived from an EMBL/GenBank/DDBJ whole genome shotgun (WGS) entry which is preliminary data.</text>
</comment>
<gene>
    <name evidence="3" type="ORF">A6A03_09940</name>
</gene>
<dbReference type="OrthoDB" id="9801609at2"/>
<dbReference type="STRING" id="1707952.A6A03_09940"/>
<feature type="domain" description="Glycosyl transferase family 1" evidence="1">
    <location>
        <begin position="196"/>
        <end position="333"/>
    </location>
</feature>
<protein>
    <submittedName>
        <fullName evidence="3">Glycosyl transferase</fullName>
    </submittedName>
</protein>
<dbReference type="InterPro" id="IPR050194">
    <property type="entry name" value="Glycosyltransferase_grp1"/>
</dbReference>
<evidence type="ECO:0000313" key="3">
    <source>
        <dbReference type="EMBL" id="OAN47563.1"/>
    </source>
</evidence>
<reference evidence="3 4" key="1">
    <citation type="submission" date="2016-04" db="EMBL/GenBank/DDBJ databases">
        <title>Chloroflexus islandicus sp. nov., a thermophilic filamentous anoxygenic phototrophic bacterium from geyser Strokkur (Iceland).</title>
        <authorList>
            <person name="Gaisin V.A."/>
            <person name="Kalashnikov A.M."/>
            <person name="Sukhacheva M.V."/>
            <person name="Grouzdev D.S."/>
            <person name="Ivanov T.M."/>
            <person name="Kuznetsov B."/>
            <person name="Gorlenko V.M."/>
        </authorList>
    </citation>
    <scope>NUCLEOTIDE SEQUENCE [LARGE SCALE GENOMIC DNA]</scope>
    <source>
        <strain evidence="4">isl-2</strain>
    </source>
</reference>
<dbReference type="SUPFAM" id="SSF53756">
    <property type="entry name" value="UDP-Glycosyltransferase/glycogen phosphorylase"/>
    <property type="match status" value="1"/>
</dbReference>
<name>A0A178MG71_9CHLR</name>
<dbReference type="InterPro" id="IPR001296">
    <property type="entry name" value="Glyco_trans_1"/>
</dbReference>
<dbReference type="PANTHER" id="PTHR45947">
    <property type="entry name" value="SULFOQUINOVOSYL TRANSFERASE SQD2"/>
    <property type="match status" value="1"/>
</dbReference>
<dbReference type="EMBL" id="LWQS01000036">
    <property type="protein sequence ID" value="OAN47563.1"/>
    <property type="molecule type" value="Genomic_DNA"/>
</dbReference>
<dbReference type="Pfam" id="PF13439">
    <property type="entry name" value="Glyco_transf_4"/>
    <property type="match status" value="1"/>
</dbReference>
<dbReference type="Gene3D" id="3.40.50.2000">
    <property type="entry name" value="Glycogen Phosphorylase B"/>
    <property type="match status" value="2"/>
</dbReference>
<evidence type="ECO:0000259" key="2">
    <source>
        <dbReference type="Pfam" id="PF13439"/>
    </source>
</evidence>
<accession>A0A178MG71</accession>
<evidence type="ECO:0000313" key="4">
    <source>
        <dbReference type="Proteomes" id="UP000078287"/>
    </source>
</evidence>
<dbReference type="GO" id="GO:0016757">
    <property type="term" value="F:glycosyltransferase activity"/>
    <property type="evidence" value="ECO:0007669"/>
    <property type="project" value="InterPro"/>
</dbReference>
<sequence>MRVALVHDYLNQYGGAERVLEALHALFPAAPVYTSIFDPAAMPVAYQQWDIRTSFMQRLPAWRTQFRRYVPLYPAAFEQFDLRDYDLIISSSSAFAKGIIPRPGALHICYCHTPMRFAWRTGDYVAREQISGLQARLLPFLLNYLRMWDTTSANRVDLFIANSREVAGRIARYYRRPAMVIPPPVDLPPYQPRQPEGFYLAGGRLIPYKRLELAIEAFNHLRLPLKIFGDGRDRARLERMAGPNIEFLGWVDEATRLDLFARCRAFIFPGEEDFGITPLEVLAVGRPVIAFAAGGALETLIEGVTGRFFYQPSAAALAAAVALSRTDPVDSLALRRHAEQFSRERFLTAMRSFIDEAVAAHHAGRLLEFEQSLYRQTVAAM</sequence>
<dbReference type="PANTHER" id="PTHR45947:SF3">
    <property type="entry name" value="SULFOQUINOVOSYL TRANSFERASE SQD2"/>
    <property type="match status" value="1"/>
</dbReference>
<keyword evidence="4" id="KW-1185">Reference proteome</keyword>
<proteinExistence type="predicted"/>
<organism evidence="3 4">
    <name type="scientific">Chloroflexus islandicus</name>
    <dbReference type="NCBI Taxonomy" id="1707952"/>
    <lineage>
        <taxon>Bacteria</taxon>
        <taxon>Bacillati</taxon>
        <taxon>Chloroflexota</taxon>
        <taxon>Chloroflexia</taxon>
        <taxon>Chloroflexales</taxon>
        <taxon>Chloroflexineae</taxon>
        <taxon>Chloroflexaceae</taxon>
        <taxon>Chloroflexus</taxon>
    </lineage>
</organism>